<name>A0AAN0XZA0_9VIBR</name>
<feature type="region of interest" description="Disordered" evidence="1">
    <location>
        <begin position="116"/>
        <end position="254"/>
    </location>
</feature>
<dbReference type="KEGG" id="vbr:A6E01_19315"/>
<feature type="compositionally biased region" description="Polar residues" evidence="1">
    <location>
        <begin position="149"/>
        <end position="161"/>
    </location>
</feature>
<feature type="compositionally biased region" description="Low complexity" evidence="1">
    <location>
        <begin position="226"/>
        <end position="240"/>
    </location>
</feature>
<organism evidence="2 3">
    <name type="scientific">Vibrio breoganii</name>
    <dbReference type="NCBI Taxonomy" id="553239"/>
    <lineage>
        <taxon>Bacteria</taxon>
        <taxon>Pseudomonadati</taxon>
        <taxon>Pseudomonadota</taxon>
        <taxon>Gammaproteobacteria</taxon>
        <taxon>Vibrionales</taxon>
        <taxon>Vibrionaceae</taxon>
        <taxon>Vibrio</taxon>
    </lineage>
</organism>
<evidence type="ECO:0000313" key="2">
    <source>
        <dbReference type="EMBL" id="ANO35365.1"/>
    </source>
</evidence>
<dbReference type="Proteomes" id="UP000092018">
    <property type="component" value="Plasmid unnamed1"/>
</dbReference>
<reference evidence="2 3" key="1">
    <citation type="submission" date="2016-06" db="EMBL/GenBank/DDBJ databases">
        <title>Adaptive Radiation by Waves of Gene Transfer Leads to Fine-Scale Resource Partitioning in Marine Microbes.</title>
        <authorList>
            <person name="Hehemann J.-H."/>
            <person name="Arevalo P."/>
            <person name="Datta M.S."/>
            <person name="Yu X."/>
            <person name="Corzett C."/>
            <person name="Henschel A."/>
            <person name="Preheim S.P."/>
            <person name="Timberlake S."/>
            <person name="Alm E.J."/>
            <person name="Polz M.F."/>
        </authorList>
    </citation>
    <scope>NUCLEOTIDE SEQUENCE [LARGE SCALE GENOMIC DNA]</scope>
    <source>
        <strain evidence="2 3">FF50</strain>
        <plasmid evidence="2 3">unnamed1</plasmid>
    </source>
</reference>
<geneLocation type="plasmid" evidence="2 3">
    <name>unnamed1</name>
</geneLocation>
<accession>A0AAN0XZA0</accession>
<keyword evidence="2" id="KW-0614">Plasmid</keyword>
<evidence type="ECO:0000256" key="1">
    <source>
        <dbReference type="SAM" id="MobiDB-lite"/>
    </source>
</evidence>
<dbReference type="RefSeq" id="WP_065211127.1">
    <property type="nucleotide sequence ID" value="NZ_CP016179.1"/>
</dbReference>
<gene>
    <name evidence="2" type="ORF">A6E01_19315</name>
</gene>
<sequence length="284" mass="30656">MNKAILEGVIESIDRQIGSVDITVLTKVRIEVGAESSVSEMPVDCCLLGQHAYDQGLFEVDSVVSLKGVISFVKNDKGEWQQKVIVDDGGEMEVKPKGAPLTTDTTEKPKQELPIVEMASVSVEERMRKRGKLPKQREGSVDLTKLGGSETQTQAPVSQSIPEPAAEQVAPQSVSEPVAEQSPPQYGEVPSATEADYEFGMQCADEMSYSELSGGKAEREFNTNVPAPKSEAPAPKASNPKLKRAMGSMGDRYASTDPIEQTQEAFANAEPGIPVFVRQESNVQ</sequence>
<evidence type="ECO:0000313" key="3">
    <source>
        <dbReference type="Proteomes" id="UP000092018"/>
    </source>
</evidence>
<proteinExistence type="predicted"/>
<dbReference type="AlphaFoldDB" id="A0AAN0XZA0"/>
<protein>
    <submittedName>
        <fullName evidence="2">Uncharacterized protein</fullName>
    </submittedName>
</protein>
<feature type="region of interest" description="Disordered" evidence="1">
    <location>
        <begin position="92"/>
        <end position="111"/>
    </location>
</feature>
<dbReference type="EMBL" id="CP016179">
    <property type="protein sequence ID" value="ANO35365.1"/>
    <property type="molecule type" value="Genomic_DNA"/>
</dbReference>